<evidence type="ECO:0000256" key="7">
    <source>
        <dbReference type="SAM" id="MobiDB-lite"/>
    </source>
</evidence>
<accession>A0A1H9KLX7</accession>
<keyword evidence="10" id="KW-1185">Reference proteome</keyword>
<dbReference type="GO" id="GO:0004065">
    <property type="term" value="F:arylsulfatase activity"/>
    <property type="evidence" value="ECO:0007669"/>
    <property type="project" value="TreeGrafter"/>
</dbReference>
<proteinExistence type="inferred from homology"/>
<evidence type="ECO:0000256" key="5">
    <source>
        <dbReference type="ARBA" id="ARBA00022801"/>
    </source>
</evidence>
<name>A0A1H9KLX7_9BACT</name>
<sequence length="512" mass="57893">MSKLMPLLYLLFLATVSLYGQRPNVVMIYTDDHRYSGIQALGGMQVKTPHMDALAKEGASFSNAYIMGSFSGATCIPSRAMLLTGRNLFELKGKGHIIPKEHATMGETFGRAGYHTEVIGKWHQDNASLARSFDDGKTIMGRGVYLVDHFRMPLWDWDEDGRFAHEDAYLLTYGKTNTLERRPLSERDQRGPVGTHTDGPHTSEIFAGEAVSFIEQYQKETPFFMYLAFHAPHDPRQAPPAYLAMYPSDEIVLPPSYQPQHPFDNGHMFLRDEQLAPWPRSPEIAREELAGYYAIITHLDDQIGKVVAALKAAGAYENTIIVLAGDSGLAVGNHGLMGKQNIYDEDGVHIPLIFSGNLIPEKDSNHEAFVYNFDIFPTLCAMAGIPVPESVSGKNLLPVMEGKQAGVRDHTYHAYRQFQRACRSGDYKLIEYVRSPDKDWKRGDIVTGSRVTQLFNVASDPWEVYDLSFLPEHSERIDKMRQQMRSMATELGDYKENIEGEKYDFWDVYEKR</sequence>
<dbReference type="InParanoid" id="A0A1H9KLX7"/>
<feature type="region of interest" description="Disordered" evidence="7">
    <location>
        <begin position="182"/>
        <end position="201"/>
    </location>
</feature>
<dbReference type="PANTHER" id="PTHR42693">
    <property type="entry name" value="ARYLSULFATASE FAMILY MEMBER"/>
    <property type="match status" value="1"/>
</dbReference>
<feature type="domain" description="Sulfatase N-terminal" evidence="8">
    <location>
        <begin position="23"/>
        <end position="385"/>
    </location>
</feature>
<evidence type="ECO:0000256" key="2">
    <source>
        <dbReference type="ARBA" id="ARBA00008779"/>
    </source>
</evidence>
<protein>
    <submittedName>
        <fullName evidence="9">Arylsulfatase A</fullName>
    </submittedName>
</protein>
<dbReference type="AlphaFoldDB" id="A0A1H9KLX7"/>
<comment type="similarity">
    <text evidence="2">Belongs to the sulfatase family.</text>
</comment>
<evidence type="ECO:0000313" key="9">
    <source>
        <dbReference type="EMBL" id="SEQ99925.1"/>
    </source>
</evidence>
<keyword evidence="4" id="KW-0732">Signal</keyword>
<dbReference type="RefSeq" id="WP_090170886.1">
    <property type="nucleotide sequence ID" value="NZ_FOFB01000021.1"/>
</dbReference>
<evidence type="ECO:0000256" key="4">
    <source>
        <dbReference type="ARBA" id="ARBA00022729"/>
    </source>
</evidence>
<dbReference type="CDD" id="cd16155">
    <property type="entry name" value="sulfatase_like"/>
    <property type="match status" value="1"/>
</dbReference>
<dbReference type="InterPro" id="IPR000917">
    <property type="entry name" value="Sulfatase_N"/>
</dbReference>
<dbReference type="InterPro" id="IPR024607">
    <property type="entry name" value="Sulfatase_CS"/>
</dbReference>
<organism evidence="9 10">
    <name type="scientific">Neolewinella agarilytica</name>
    <dbReference type="NCBI Taxonomy" id="478744"/>
    <lineage>
        <taxon>Bacteria</taxon>
        <taxon>Pseudomonadati</taxon>
        <taxon>Bacteroidota</taxon>
        <taxon>Saprospiria</taxon>
        <taxon>Saprospirales</taxon>
        <taxon>Lewinellaceae</taxon>
        <taxon>Neolewinella</taxon>
    </lineage>
</organism>
<evidence type="ECO:0000256" key="1">
    <source>
        <dbReference type="ARBA" id="ARBA00001913"/>
    </source>
</evidence>
<evidence type="ECO:0000313" key="10">
    <source>
        <dbReference type="Proteomes" id="UP000199021"/>
    </source>
</evidence>
<dbReference type="PANTHER" id="PTHR42693:SF42">
    <property type="entry name" value="ARYLSULFATASE G"/>
    <property type="match status" value="1"/>
</dbReference>
<gene>
    <name evidence="9" type="ORF">SAMN05444359_12116</name>
</gene>
<reference evidence="10" key="1">
    <citation type="submission" date="2016-10" db="EMBL/GenBank/DDBJ databases">
        <authorList>
            <person name="Varghese N."/>
            <person name="Submissions S."/>
        </authorList>
    </citation>
    <scope>NUCLEOTIDE SEQUENCE [LARGE SCALE GENOMIC DNA]</scope>
    <source>
        <strain evidence="10">DSM 24740</strain>
    </source>
</reference>
<evidence type="ECO:0000256" key="6">
    <source>
        <dbReference type="ARBA" id="ARBA00022837"/>
    </source>
</evidence>
<keyword evidence="5" id="KW-0378">Hydrolase</keyword>
<comment type="cofactor">
    <cofactor evidence="1">
        <name>Ca(2+)</name>
        <dbReference type="ChEBI" id="CHEBI:29108"/>
    </cofactor>
</comment>
<evidence type="ECO:0000256" key="3">
    <source>
        <dbReference type="ARBA" id="ARBA00022723"/>
    </source>
</evidence>
<evidence type="ECO:0000259" key="8">
    <source>
        <dbReference type="Pfam" id="PF00884"/>
    </source>
</evidence>
<keyword evidence="6" id="KW-0106">Calcium</keyword>
<dbReference type="SUPFAM" id="SSF53649">
    <property type="entry name" value="Alkaline phosphatase-like"/>
    <property type="match status" value="1"/>
</dbReference>
<dbReference type="PROSITE" id="PS00149">
    <property type="entry name" value="SULFATASE_2"/>
    <property type="match status" value="1"/>
</dbReference>
<dbReference type="EMBL" id="FOFB01000021">
    <property type="protein sequence ID" value="SEQ99925.1"/>
    <property type="molecule type" value="Genomic_DNA"/>
</dbReference>
<dbReference type="Gene3D" id="3.40.720.10">
    <property type="entry name" value="Alkaline Phosphatase, subunit A"/>
    <property type="match status" value="1"/>
</dbReference>
<keyword evidence="3" id="KW-0479">Metal-binding</keyword>
<dbReference type="InterPro" id="IPR050738">
    <property type="entry name" value="Sulfatase"/>
</dbReference>
<dbReference type="InterPro" id="IPR017850">
    <property type="entry name" value="Alkaline_phosphatase_core_sf"/>
</dbReference>
<dbReference type="Pfam" id="PF00884">
    <property type="entry name" value="Sulfatase"/>
    <property type="match status" value="1"/>
</dbReference>
<dbReference type="GO" id="GO:0046872">
    <property type="term" value="F:metal ion binding"/>
    <property type="evidence" value="ECO:0007669"/>
    <property type="project" value="UniProtKB-KW"/>
</dbReference>
<dbReference type="OrthoDB" id="9815108at2"/>
<dbReference type="STRING" id="478744.SAMN05444359_12116"/>
<dbReference type="Proteomes" id="UP000199021">
    <property type="component" value="Unassembled WGS sequence"/>
</dbReference>
<dbReference type="FunCoup" id="A0A1H9KLX7">
    <property type="interactions" value="130"/>
</dbReference>